<keyword evidence="5" id="KW-0479">Metal-binding</keyword>
<evidence type="ECO:0000256" key="3">
    <source>
        <dbReference type="ARBA" id="ARBA00012251"/>
    </source>
</evidence>
<gene>
    <name evidence="15" type="ORF">PMEA_00024946</name>
</gene>
<evidence type="ECO:0000256" key="1">
    <source>
        <dbReference type="ARBA" id="ARBA00001798"/>
    </source>
</evidence>
<evidence type="ECO:0000313" key="16">
    <source>
        <dbReference type="Proteomes" id="UP001159428"/>
    </source>
</evidence>
<dbReference type="Gene3D" id="3.30.40.10">
    <property type="entry name" value="Zinc/RING finger domain, C3HC4 (zinc finger)"/>
    <property type="match status" value="1"/>
</dbReference>
<evidence type="ECO:0000256" key="5">
    <source>
        <dbReference type="ARBA" id="ARBA00022723"/>
    </source>
</evidence>
<organism evidence="15 16">
    <name type="scientific">Pocillopora meandrina</name>
    <dbReference type="NCBI Taxonomy" id="46732"/>
    <lineage>
        <taxon>Eukaryota</taxon>
        <taxon>Metazoa</taxon>
        <taxon>Cnidaria</taxon>
        <taxon>Anthozoa</taxon>
        <taxon>Hexacorallia</taxon>
        <taxon>Scleractinia</taxon>
        <taxon>Astrocoeniina</taxon>
        <taxon>Pocilloporidae</taxon>
        <taxon>Pocillopora</taxon>
    </lineage>
</organism>
<dbReference type="GO" id="GO:0016567">
    <property type="term" value="P:protein ubiquitination"/>
    <property type="evidence" value="ECO:0007669"/>
    <property type="project" value="InterPro"/>
</dbReference>
<evidence type="ECO:0000259" key="13">
    <source>
        <dbReference type="PROSITE" id="PS50089"/>
    </source>
</evidence>
<name>A0AAU9XL58_9CNID</name>
<dbReference type="SUPFAM" id="SSF57850">
    <property type="entry name" value="RING/U-box"/>
    <property type="match status" value="3"/>
</dbReference>
<evidence type="ECO:0000256" key="10">
    <source>
        <dbReference type="PROSITE-ProRule" id="PRU00175"/>
    </source>
</evidence>
<feature type="domain" description="RING-type" evidence="14">
    <location>
        <begin position="61"/>
        <end position="291"/>
    </location>
</feature>
<dbReference type="CDD" id="cd20338">
    <property type="entry name" value="BRcat_RBR_RNF19"/>
    <property type="match status" value="1"/>
</dbReference>
<comment type="caution">
    <text evidence="15">The sequence shown here is derived from an EMBL/GenBank/DDBJ whole genome shotgun (WGS) entry which is preliminary data.</text>
</comment>
<keyword evidence="12" id="KW-0472">Membrane</keyword>
<keyword evidence="9" id="KW-0862">Zinc</keyword>
<dbReference type="EMBL" id="CALNXJ010000048">
    <property type="protein sequence ID" value="CAH3150800.1"/>
    <property type="molecule type" value="Genomic_DNA"/>
</dbReference>
<sequence length="578" mass="62261">MAKDSGTDVERSKGTVMNEPSSKQNGNDDRRFSLRRLFGRSKTYKGENTTDKFTRKNSTEALAICPVCYAMRAKSLFPEISTCEHRSCFECLRQYMTIEINESRVNLTCPECSERFHPNDIKLILNDDVLMAKYDEFTLRRTLVADPDCRWCPAPDCGFAVIASGCASCPKLQCERPGCNTEFCYHCKQIWHPNLTCDAARLRRATHIKSISGSEGRSSNGSDDMKPCPRCGAFIIKMDDGSCNHMTCAVCGAEFCWLCMKEISDLHYLSMNHLEKILFSLSSPSGCTFWGKKPWSRKKKILWQMGTLIGAPLGIALAAGVVLPAMVIGIPVYVGRQVHDKYDKPYQSRRKRNFAITGAVTLSVLASPILAALTVGVGVPIALGYIYGVVPVSLCRSGGCATVTNIRNGKGVNLDFDEDGDPGPASVAGVFGTSQSSSRSSMRVGEKGSSTGVVTVVATVNNTGTDTESGKQPSISMSQDCSSLDSGTIGPRGVGDGDSHASLIPGPRSCTVSIASSFDNFNINSCDGIGTSSSIAEAMVLETDVVDRTSVTNISHQGSTVDKDSLSVLESVGSNEDD</sequence>
<keyword evidence="4" id="KW-0808">Transferase</keyword>
<keyword evidence="12" id="KW-1133">Transmembrane helix</keyword>
<comment type="catalytic activity">
    <reaction evidence="1">
        <text>[E2 ubiquitin-conjugating enzyme]-S-ubiquitinyl-L-cysteine + [acceptor protein]-L-lysine = [E2 ubiquitin-conjugating enzyme]-L-cysteine + [acceptor protein]-N(6)-ubiquitinyl-L-lysine.</text>
        <dbReference type="EC" id="2.3.2.31"/>
    </reaction>
</comment>
<evidence type="ECO:0000256" key="8">
    <source>
        <dbReference type="ARBA" id="ARBA00022786"/>
    </source>
</evidence>
<keyword evidence="12" id="KW-0812">Transmembrane</keyword>
<feature type="compositionally biased region" description="Polar residues" evidence="11">
    <location>
        <begin position="466"/>
        <end position="484"/>
    </location>
</feature>
<dbReference type="EC" id="2.3.2.31" evidence="3"/>
<dbReference type="InterPro" id="IPR031127">
    <property type="entry name" value="E3_UB_ligase_RBR"/>
</dbReference>
<keyword evidence="7 10" id="KW-0863">Zinc-finger</keyword>
<evidence type="ECO:0000256" key="6">
    <source>
        <dbReference type="ARBA" id="ARBA00022737"/>
    </source>
</evidence>
<feature type="transmembrane region" description="Helical" evidence="12">
    <location>
        <begin position="301"/>
        <end position="334"/>
    </location>
</feature>
<feature type="region of interest" description="Disordered" evidence="11">
    <location>
        <begin position="1"/>
        <end position="30"/>
    </location>
</feature>
<dbReference type="CDD" id="cd20355">
    <property type="entry name" value="Rcat_RBR_RNF19"/>
    <property type="match status" value="1"/>
</dbReference>
<protein>
    <recommendedName>
        <fullName evidence="3">RBR-type E3 ubiquitin transferase</fullName>
        <ecNumber evidence="3">2.3.2.31</ecNumber>
    </recommendedName>
</protein>
<accession>A0AAU9XL58</accession>
<keyword evidence="16" id="KW-1185">Reference proteome</keyword>
<dbReference type="PROSITE" id="PS51873">
    <property type="entry name" value="TRIAD"/>
    <property type="match status" value="1"/>
</dbReference>
<keyword evidence="8" id="KW-0833">Ubl conjugation pathway</keyword>
<dbReference type="GO" id="GO:0008270">
    <property type="term" value="F:zinc ion binding"/>
    <property type="evidence" value="ECO:0007669"/>
    <property type="project" value="UniProtKB-KW"/>
</dbReference>
<dbReference type="AlphaFoldDB" id="A0AAU9XL58"/>
<dbReference type="InterPro" id="IPR002867">
    <property type="entry name" value="IBR_dom"/>
</dbReference>
<dbReference type="FunFam" id="2.20.25.20:FF:000004">
    <property type="entry name" value="RBR-type E3 ubiquitin transferase"/>
    <property type="match status" value="1"/>
</dbReference>
<dbReference type="SMART" id="SM00184">
    <property type="entry name" value="RING"/>
    <property type="match status" value="1"/>
</dbReference>
<reference evidence="15 16" key="1">
    <citation type="submission" date="2022-05" db="EMBL/GenBank/DDBJ databases">
        <authorList>
            <consortium name="Genoscope - CEA"/>
            <person name="William W."/>
        </authorList>
    </citation>
    <scope>NUCLEOTIDE SEQUENCE [LARGE SCALE GENOMIC DNA]</scope>
</reference>
<dbReference type="InterPro" id="IPR044066">
    <property type="entry name" value="TRIAD_supradom"/>
</dbReference>
<dbReference type="Gene3D" id="1.20.120.1750">
    <property type="match status" value="1"/>
</dbReference>
<dbReference type="CDD" id="cd16629">
    <property type="entry name" value="RING-HC_RBR_RNF19"/>
    <property type="match status" value="1"/>
</dbReference>
<evidence type="ECO:0000256" key="12">
    <source>
        <dbReference type="SAM" id="Phobius"/>
    </source>
</evidence>
<evidence type="ECO:0000256" key="4">
    <source>
        <dbReference type="ARBA" id="ARBA00022679"/>
    </source>
</evidence>
<dbReference type="Pfam" id="PF01485">
    <property type="entry name" value="IBR"/>
    <property type="match status" value="2"/>
</dbReference>
<dbReference type="InterPro" id="IPR001841">
    <property type="entry name" value="Znf_RING"/>
</dbReference>
<feature type="region of interest" description="Disordered" evidence="11">
    <location>
        <begin position="463"/>
        <end position="484"/>
    </location>
</feature>
<comment type="pathway">
    <text evidence="2">Protein modification; protein ubiquitination.</text>
</comment>
<dbReference type="GO" id="GO:0061630">
    <property type="term" value="F:ubiquitin protein ligase activity"/>
    <property type="evidence" value="ECO:0007669"/>
    <property type="project" value="UniProtKB-EC"/>
</dbReference>
<keyword evidence="6" id="KW-0677">Repeat</keyword>
<dbReference type="FunFam" id="1.20.120.1750:FF:000017">
    <property type="entry name" value="RBR-type E3 ubiquitin transferase"/>
    <property type="match status" value="1"/>
</dbReference>
<feature type="transmembrane region" description="Helical" evidence="12">
    <location>
        <begin position="354"/>
        <end position="387"/>
    </location>
</feature>
<dbReference type="Gene3D" id="2.20.25.20">
    <property type="match status" value="1"/>
</dbReference>
<evidence type="ECO:0000256" key="7">
    <source>
        <dbReference type="ARBA" id="ARBA00022771"/>
    </source>
</evidence>
<dbReference type="SMART" id="SM00647">
    <property type="entry name" value="IBR"/>
    <property type="match status" value="2"/>
</dbReference>
<dbReference type="InterPro" id="IPR013083">
    <property type="entry name" value="Znf_RING/FYVE/PHD"/>
</dbReference>
<feature type="compositionally biased region" description="Basic and acidic residues" evidence="11">
    <location>
        <begin position="1"/>
        <end position="13"/>
    </location>
</feature>
<dbReference type="PANTHER" id="PTHR11685">
    <property type="entry name" value="RBR FAMILY RING FINGER AND IBR DOMAIN-CONTAINING"/>
    <property type="match status" value="1"/>
</dbReference>
<evidence type="ECO:0000256" key="11">
    <source>
        <dbReference type="SAM" id="MobiDB-lite"/>
    </source>
</evidence>
<evidence type="ECO:0000256" key="2">
    <source>
        <dbReference type="ARBA" id="ARBA00004906"/>
    </source>
</evidence>
<dbReference type="PROSITE" id="PS50089">
    <property type="entry name" value="ZF_RING_2"/>
    <property type="match status" value="1"/>
</dbReference>
<evidence type="ECO:0000313" key="15">
    <source>
        <dbReference type="EMBL" id="CAH3150800.1"/>
    </source>
</evidence>
<proteinExistence type="predicted"/>
<feature type="domain" description="RING-type" evidence="13">
    <location>
        <begin position="65"/>
        <end position="113"/>
    </location>
</feature>
<dbReference type="Proteomes" id="UP001159428">
    <property type="component" value="Unassembled WGS sequence"/>
</dbReference>
<dbReference type="FunFam" id="3.30.40.10:FF:000424">
    <property type="entry name" value="RBR-type E3 ubiquitin transferase"/>
    <property type="match status" value="1"/>
</dbReference>
<evidence type="ECO:0000259" key="14">
    <source>
        <dbReference type="PROSITE" id="PS51873"/>
    </source>
</evidence>
<evidence type="ECO:0000256" key="9">
    <source>
        <dbReference type="ARBA" id="ARBA00022833"/>
    </source>
</evidence>